<accession>A0A936ZNF2</accession>
<proteinExistence type="predicted"/>
<comment type="caution">
    <text evidence="1">The sequence shown here is derived from an EMBL/GenBank/DDBJ whole genome shotgun (WGS) entry which is preliminary data.</text>
</comment>
<gene>
    <name evidence="1" type="ORF">JI739_09185</name>
</gene>
<dbReference type="RefSeq" id="WP_201683585.1">
    <property type="nucleotide sequence ID" value="NZ_JAEQNA010000002.1"/>
</dbReference>
<evidence type="ECO:0000313" key="1">
    <source>
        <dbReference type="EMBL" id="MBL0420513.1"/>
    </source>
</evidence>
<reference evidence="1" key="1">
    <citation type="submission" date="2021-01" db="EMBL/GenBank/DDBJ databases">
        <title>Ramlibacter sp. strain AW1 16S ribosomal RNA gene Genome sequencing and assembly.</title>
        <authorList>
            <person name="Kang M."/>
        </authorList>
    </citation>
    <scope>NUCLEOTIDE SEQUENCE</scope>
    <source>
        <strain evidence="1">AW1</strain>
    </source>
</reference>
<dbReference type="EMBL" id="JAEQNA010000002">
    <property type="protein sequence ID" value="MBL0420513.1"/>
    <property type="molecule type" value="Genomic_DNA"/>
</dbReference>
<protein>
    <submittedName>
        <fullName evidence="1">Uncharacterized protein</fullName>
    </submittedName>
</protein>
<organism evidence="1 2">
    <name type="scientific">Ramlibacter aurantiacus</name>
    <dbReference type="NCBI Taxonomy" id="2801330"/>
    <lineage>
        <taxon>Bacteria</taxon>
        <taxon>Pseudomonadati</taxon>
        <taxon>Pseudomonadota</taxon>
        <taxon>Betaproteobacteria</taxon>
        <taxon>Burkholderiales</taxon>
        <taxon>Comamonadaceae</taxon>
        <taxon>Ramlibacter</taxon>
    </lineage>
</organism>
<dbReference type="Proteomes" id="UP000613011">
    <property type="component" value="Unassembled WGS sequence"/>
</dbReference>
<keyword evidence="2" id="KW-1185">Reference proteome</keyword>
<dbReference type="AlphaFoldDB" id="A0A936ZNF2"/>
<sequence>MNQQTTTTTDAAQFLRQVLAGDSLDLQALQAMAASLRGFTSTRRYADLGLLLAPVIADYVRSEVIMRRSMNMSSRAR</sequence>
<evidence type="ECO:0000313" key="2">
    <source>
        <dbReference type="Proteomes" id="UP000613011"/>
    </source>
</evidence>
<name>A0A936ZNF2_9BURK</name>